<dbReference type="PANTHER" id="PTHR46248:SF9">
    <property type="entry name" value="EXPRESSED PROTEIN"/>
    <property type="match status" value="1"/>
</dbReference>
<accession>A0A8B9AUG7</accession>
<evidence type="ECO:0000259" key="3">
    <source>
        <dbReference type="Pfam" id="PF04784"/>
    </source>
</evidence>
<dbReference type="AlphaFoldDB" id="A0A8B9AUG7"/>
<dbReference type="InterPro" id="IPR006869">
    <property type="entry name" value="DUF547"/>
</dbReference>
<proteinExistence type="predicted"/>
<reference evidence="5" key="1">
    <citation type="journal article" date="2019" name="Nat. Commun.">
        <title>Genome-wide association mapping of date palm fruit traits.</title>
        <authorList>
            <person name="Hazzouri K.M."/>
            <person name="Gros-Balthazard M."/>
            <person name="Flowers J.M."/>
            <person name="Copetti D."/>
            <person name="Lemansour A."/>
            <person name="Lebrun M."/>
            <person name="Masmoudi K."/>
            <person name="Ferrand S."/>
            <person name="Dhar M.I."/>
            <person name="Fresquez Z.A."/>
            <person name="Rosas U."/>
            <person name="Zhang J."/>
            <person name="Talag J."/>
            <person name="Lee S."/>
            <person name="Kudrna D."/>
            <person name="Powell R.F."/>
            <person name="Leitch I.J."/>
            <person name="Krueger R.R."/>
            <person name="Wing R.A."/>
            <person name="Amiri K.M.A."/>
            <person name="Purugganan M.D."/>
        </authorList>
    </citation>
    <scope>NUCLEOTIDE SEQUENCE [LARGE SCALE GENOMIC DNA]</scope>
    <source>
        <strain evidence="5">cv. Khalas</strain>
    </source>
</reference>
<reference evidence="6" key="2">
    <citation type="submission" date="2025-08" db="UniProtKB">
        <authorList>
            <consortium name="RefSeq"/>
        </authorList>
    </citation>
    <scope>IDENTIFICATION</scope>
    <source>
        <tissue evidence="6">Young leaves</tissue>
    </source>
</reference>
<dbReference type="GeneID" id="103712010"/>
<feature type="region of interest" description="Disordered" evidence="2">
    <location>
        <begin position="205"/>
        <end position="236"/>
    </location>
</feature>
<organism evidence="5 6">
    <name type="scientific">Phoenix dactylifera</name>
    <name type="common">Date palm</name>
    <dbReference type="NCBI Taxonomy" id="42345"/>
    <lineage>
        <taxon>Eukaryota</taxon>
        <taxon>Viridiplantae</taxon>
        <taxon>Streptophyta</taxon>
        <taxon>Embryophyta</taxon>
        <taxon>Tracheophyta</taxon>
        <taxon>Spermatophyta</taxon>
        <taxon>Magnoliopsida</taxon>
        <taxon>Liliopsida</taxon>
        <taxon>Arecaceae</taxon>
        <taxon>Coryphoideae</taxon>
        <taxon>Phoeniceae</taxon>
        <taxon>Phoenix</taxon>
    </lineage>
</organism>
<evidence type="ECO:0000313" key="5">
    <source>
        <dbReference type="Proteomes" id="UP000228380"/>
    </source>
</evidence>
<protein>
    <submittedName>
        <fullName evidence="6">Uncharacterized protein LOC103712010 isoform X1</fullName>
    </submittedName>
</protein>
<evidence type="ECO:0000259" key="4">
    <source>
        <dbReference type="Pfam" id="PF14389"/>
    </source>
</evidence>
<dbReference type="RefSeq" id="XP_038990115.1">
    <property type="nucleotide sequence ID" value="XM_039134187.1"/>
</dbReference>
<feature type="coiled-coil region" evidence="1">
    <location>
        <begin position="72"/>
        <end position="152"/>
    </location>
</feature>
<evidence type="ECO:0000313" key="6">
    <source>
        <dbReference type="RefSeq" id="XP_038990115.1"/>
    </source>
</evidence>
<feature type="domain" description="Ternary complex factor MIP1 leucine-zipper" evidence="4">
    <location>
        <begin position="75"/>
        <end position="156"/>
    </location>
</feature>
<dbReference type="OrthoDB" id="418495at2759"/>
<keyword evidence="1" id="KW-0175">Coiled coil</keyword>
<dbReference type="PANTHER" id="PTHR46248">
    <property type="entry name" value="EXPRESSED PROTEIN"/>
    <property type="match status" value="1"/>
</dbReference>
<sequence length="644" mass="71898">MDSGGRNWRSAAGAGKRERRVGEEEEMNTRVRTAVQGMRAPPKHVKEMEKEKKKTEVQGSRLMDARRGLNRCQSRRERKIALQQDVDKLKKKLRDEENLHRALERAFTRPLGALPRLPPYLPSYTLELLAEVAVLEEEVVRLEEQVVNFRQGLYQEAIYISSSKKTKESASDSYCDPNQCQNSKTIEQAKNCAHSATSETANISKTSVTMRWSSDADSDGPSSNQFVNGERTPKKPNSRLALLENRHGKENQLNTNAAGNCKQSPVKRVSKMRMLAPLEKRPDAKAGCQEMSRGVEESFCGASDEATSDESGSPNKLSEDVLTCLISIFSRMSSPKNTVEEQEMSPCVSGSSESSEDAGFRDPYGICLEFGRRDIGPYKHCRAAEASSIDPNVVTGAPLLTRRLKLLLRKLAFVDLSGLTHQQKLAFWINIYNSCMMNAFLEQGIPTSPQMVVSLMSKAMINVGGRLFSAMAIEHFILRLPYHPIHQAYPKGSKSDDMNARGLFGLEWPEPLVTFALSCGSWSSPAVRVYTASQVENELEIAKRDYLQAAVGVCAPNKLAIPKLLDWYLLDFAKDVGSLMDWICLQLPSELRNDAVKCLEMGRSVIPQPIQVLPYEFKFRYLLAPLKPLFVSSIIPCGPPNSMH</sequence>
<feature type="compositionally biased region" description="Basic and acidic residues" evidence="2">
    <location>
        <begin position="44"/>
        <end position="56"/>
    </location>
</feature>
<feature type="domain" description="DUF547" evidence="3">
    <location>
        <begin position="417"/>
        <end position="547"/>
    </location>
</feature>
<keyword evidence="5" id="KW-1185">Reference proteome</keyword>
<dbReference type="Pfam" id="PF04784">
    <property type="entry name" value="DUF547"/>
    <property type="match status" value="1"/>
</dbReference>
<dbReference type="InterPro" id="IPR025757">
    <property type="entry name" value="MIP1_Leuzipper"/>
</dbReference>
<dbReference type="Proteomes" id="UP000228380">
    <property type="component" value="Chromosome 15"/>
</dbReference>
<gene>
    <name evidence="6" type="primary">LOC103712010</name>
</gene>
<evidence type="ECO:0000256" key="1">
    <source>
        <dbReference type="SAM" id="Coils"/>
    </source>
</evidence>
<name>A0A8B9AUG7_PHODC</name>
<dbReference type="Pfam" id="PF14389">
    <property type="entry name" value="Lzipper-MIP1"/>
    <property type="match status" value="1"/>
</dbReference>
<feature type="region of interest" description="Disordered" evidence="2">
    <location>
        <begin position="1"/>
        <end position="60"/>
    </location>
</feature>
<evidence type="ECO:0000256" key="2">
    <source>
        <dbReference type="SAM" id="MobiDB-lite"/>
    </source>
</evidence>